<dbReference type="GO" id="GO:0006508">
    <property type="term" value="P:proteolysis"/>
    <property type="evidence" value="ECO:0007669"/>
    <property type="project" value="InterPro"/>
</dbReference>
<dbReference type="GO" id="GO:0071555">
    <property type="term" value="P:cell wall organization"/>
    <property type="evidence" value="ECO:0007669"/>
    <property type="project" value="UniProtKB-KW"/>
</dbReference>
<organism evidence="14 15">
    <name type="scientific">Geodermatophilus sabuli</name>
    <dbReference type="NCBI Taxonomy" id="1564158"/>
    <lineage>
        <taxon>Bacteria</taxon>
        <taxon>Bacillati</taxon>
        <taxon>Actinomycetota</taxon>
        <taxon>Actinomycetes</taxon>
        <taxon>Geodermatophilales</taxon>
        <taxon>Geodermatophilaceae</taxon>
        <taxon>Geodermatophilus</taxon>
    </lineage>
</organism>
<dbReference type="EMBL" id="JAAGWF010000009">
    <property type="protein sequence ID" value="NEK58054.1"/>
    <property type="molecule type" value="Genomic_DNA"/>
</dbReference>
<feature type="chain" id="PRO_5029450850" evidence="12">
    <location>
        <begin position="23"/>
        <end position="444"/>
    </location>
</feature>
<feature type="region of interest" description="Disordered" evidence="10">
    <location>
        <begin position="27"/>
        <end position="60"/>
    </location>
</feature>
<evidence type="ECO:0000256" key="6">
    <source>
        <dbReference type="ARBA" id="ARBA00023316"/>
    </source>
</evidence>
<evidence type="ECO:0000256" key="10">
    <source>
        <dbReference type="SAM" id="MobiDB-lite"/>
    </source>
</evidence>
<dbReference type="InterPro" id="IPR018044">
    <property type="entry name" value="Peptidase_S11"/>
</dbReference>
<keyword evidence="11" id="KW-0472">Membrane</keyword>
<dbReference type="Pfam" id="PF00768">
    <property type="entry name" value="Peptidase_S11"/>
    <property type="match status" value="1"/>
</dbReference>
<keyword evidence="2 12" id="KW-0732">Signal</keyword>
<accession>A0A7K3W1G6</accession>
<evidence type="ECO:0000256" key="5">
    <source>
        <dbReference type="ARBA" id="ARBA00022984"/>
    </source>
</evidence>
<dbReference type="Proteomes" id="UP000470246">
    <property type="component" value="Unassembled WGS sequence"/>
</dbReference>
<evidence type="ECO:0000256" key="8">
    <source>
        <dbReference type="PIRSR" id="PIRSR618044-2"/>
    </source>
</evidence>
<feature type="region of interest" description="Disordered" evidence="10">
    <location>
        <begin position="339"/>
        <end position="365"/>
    </location>
</feature>
<feature type="active site" description="Proton acceptor" evidence="7">
    <location>
        <position position="112"/>
    </location>
</feature>
<reference evidence="14 15" key="1">
    <citation type="submission" date="2020-02" db="EMBL/GenBank/DDBJ databases">
        <title>Geodermatophilus sabuli CPCC 205279 I12A-02694.</title>
        <authorList>
            <person name="Jiang Z."/>
        </authorList>
    </citation>
    <scope>NUCLEOTIDE SEQUENCE [LARGE SCALE GENOMIC DNA]</scope>
    <source>
        <strain evidence="14 15">I12A-02694</strain>
    </source>
</reference>
<feature type="compositionally biased region" description="Gly residues" evidence="10">
    <location>
        <begin position="47"/>
        <end position="57"/>
    </location>
</feature>
<dbReference type="Gene3D" id="3.40.710.10">
    <property type="entry name" value="DD-peptidase/beta-lactamase superfamily"/>
    <property type="match status" value="1"/>
</dbReference>
<dbReference type="SUPFAM" id="SSF56601">
    <property type="entry name" value="beta-lactamase/transpeptidase-like"/>
    <property type="match status" value="1"/>
</dbReference>
<dbReference type="PRINTS" id="PR00725">
    <property type="entry name" value="DADACBPTASE1"/>
</dbReference>
<dbReference type="GO" id="GO:0009002">
    <property type="term" value="F:serine-type D-Ala-D-Ala carboxypeptidase activity"/>
    <property type="evidence" value="ECO:0007669"/>
    <property type="project" value="InterPro"/>
</dbReference>
<feature type="region of interest" description="Disordered" evidence="10">
    <location>
        <begin position="396"/>
        <end position="444"/>
    </location>
</feature>
<evidence type="ECO:0000256" key="7">
    <source>
        <dbReference type="PIRSR" id="PIRSR618044-1"/>
    </source>
</evidence>
<dbReference type="RefSeq" id="WP_163481424.1">
    <property type="nucleotide sequence ID" value="NZ_JAAGWF010000009.1"/>
</dbReference>
<feature type="active site" evidence="7">
    <location>
        <position position="164"/>
    </location>
</feature>
<keyword evidence="6" id="KW-0961">Cell wall biogenesis/degradation</keyword>
<dbReference type="InterPro" id="IPR001967">
    <property type="entry name" value="Peptidase_S11_N"/>
</dbReference>
<feature type="compositionally biased region" description="Pro residues" evidence="10">
    <location>
        <begin position="35"/>
        <end position="46"/>
    </location>
</feature>
<evidence type="ECO:0000256" key="12">
    <source>
        <dbReference type="SAM" id="SignalP"/>
    </source>
</evidence>
<gene>
    <name evidence="14" type="ORF">GCU56_09230</name>
</gene>
<dbReference type="InterPro" id="IPR012338">
    <property type="entry name" value="Beta-lactam/transpept-like"/>
</dbReference>
<comment type="similarity">
    <text evidence="1 9">Belongs to the peptidase S11 family.</text>
</comment>
<sequence length="444" mass="44121">MAARLAAAVLTAGLLLTGGAGAALAEARPTVDPAAPTPTAPDPGGPPQGTGPGGVTVGGAALDTRGTVVTDGAPALPDGITAAGWLVADAGSGAVLAARDPHGRLYPASTLKTLTVLTLFPRLDPTIVVEGTVEDEQVEGSRVGLVAGGRYPVSLLFEALVMQSGNDAANALARAAGGLEPTLQAMNETAAAIGAYDTVAGTPSGLDLAGQTSSPYDLALVFRRLVDDPRTAALLRTPVAQMPPIEGRSPGYQIQNQNPLLTTYPGNLGGKTGFTDAARHTFVTAAERDGRRLVVSVMGTENVPLRAADQAALLLDWGFAVPAAARGVGVLVDSAADVPPAPSPTARRPARTTAPAPADTGVGATAAGPGGSLPLALALCGGAVAIVVATAVGRRRAVHRVAPTRPRGAEDRVSRRPGGPPAPGAPGPRETPPGPGPGSPSTPR</sequence>
<dbReference type="PANTHER" id="PTHR21581">
    <property type="entry name" value="D-ALANYL-D-ALANINE CARBOXYPEPTIDASE"/>
    <property type="match status" value="1"/>
</dbReference>
<keyword evidence="3" id="KW-0378">Hydrolase</keyword>
<keyword evidence="5" id="KW-0573">Peptidoglycan synthesis</keyword>
<feature type="compositionally biased region" description="Pro residues" evidence="10">
    <location>
        <begin position="418"/>
        <end position="444"/>
    </location>
</feature>
<evidence type="ECO:0000256" key="3">
    <source>
        <dbReference type="ARBA" id="ARBA00022801"/>
    </source>
</evidence>
<proteinExistence type="inferred from homology"/>
<keyword evidence="11" id="KW-1133">Transmembrane helix</keyword>
<feature type="domain" description="Peptidase S11 D-alanyl-D-alanine carboxypeptidase A N-terminal" evidence="13">
    <location>
        <begin position="78"/>
        <end position="301"/>
    </location>
</feature>
<keyword evidence="14" id="KW-0121">Carboxypeptidase</keyword>
<keyword evidence="4" id="KW-0133">Cell shape</keyword>
<comment type="caution">
    <text evidence="14">The sequence shown here is derived from an EMBL/GenBank/DDBJ whole genome shotgun (WGS) entry which is preliminary data.</text>
</comment>
<feature type="signal peptide" evidence="12">
    <location>
        <begin position="1"/>
        <end position="22"/>
    </location>
</feature>
<evidence type="ECO:0000313" key="14">
    <source>
        <dbReference type="EMBL" id="NEK58054.1"/>
    </source>
</evidence>
<dbReference type="GO" id="GO:0008360">
    <property type="term" value="P:regulation of cell shape"/>
    <property type="evidence" value="ECO:0007669"/>
    <property type="project" value="UniProtKB-KW"/>
</dbReference>
<dbReference type="AlphaFoldDB" id="A0A7K3W1G6"/>
<keyword evidence="11" id="KW-0812">Transmembrane</keyword>
<protein>
    <submittedName>
        <fullName evidence="14">D-alanyl-D-alanine carboxypeptidase</fullName>
    </submittedName>
</protein>
<name>A0A7K3W1G6_9ACTN</name>
<dbReference type="GO" id="GO:0009252">
    <property type="term" value="P:peptidoglycan biosynthetic process"/>
    <property type="evidence" value="ECO:0007669"/>
    <property type="project" value="UniProtKB-KW"/>
</dbReference>
<evidence type="ECO:0000256" key="9">
    <source>
        <dbReference type="RuleBase" id="RU004016"/>
    </source>
</evidence>
<dbReference type="PANTHER" id="PTHR21581:SF33">
    <property type="entry name" value="D-ALANYL-D-ALANINE CARBOXYPEPTIDASE DACB"/>
    <property type="match status" value="1"/>
</dbReference>
<evidence type="ECO:0000259" key="13">
    <source>
        <dbReference type="Pfam" id="PF00768"/>
    </source>
</evidence>
<keyword evidence="15" id="KW-1185">Reference proteome</keyword>
<feature type="transmembrane region" description="Helical" evidence="11">
    <location>
        <begin position="373"/>
        <end position="392"/>
    </location>
</feature>
<evidence type="ECO:0000256" key="2">
    <source>
        <dbReference type="ARBA" id="ARBA00022729"/>
    </source>
</evidence>
<evidence type="ECO:0000256" key="11">
    <source>
        <dbReference type="SAM" id="Phobius"/>
    </source>
</evidence>
<feature type="binding site" evidence="8">
    <location>
        <position position="271"/>
    </location>
    <ligand>
        <name>substrate</name>
    </ligand>
</feature>
<evidence type="ECO:0000313" key="15">
    <source>
        <dbReference type="Proteomes" id="UP000470246"/>
    </source>
</evidence>
<keyword evidence="14" id="KW-0645">Protease</keyword>
<feature type="active site" description="Acyl-ester intermediate" evidence="7">
    <location>
        <position position="109"/>
    </location>
</feature>
<evidence type="ECO:0000256" key="4">
    <source>
        <dbReference type="ARBA" id="ARBA00022960"/>
    </source>
</evidence>
<evidence type="ECO:0000256" key="1">
    <source>
        <dbReference type="ARBA" id="ARBA00007164"/>
    </source>
</evidence>